<dbReference type="AlphaFoldDB" id="A0A2N7VBW9"/>
<keyword evidence="1" id="KW-0472">Membrane</keyword>
<keyword evidence="3" id="KW-1185">Reference proteome</keyword>
<protein>
    <submittedName>
        <fullName evidence="2">Uncharacterized protein</fullName>
    </submittedName>
</protein>
<organism evidence="2 3">
    <name type="scientific">Trinickia dabaoshanensis</name>
    <dbReference type="NCBI Taxonomy" id="564714"/>
    <lineage>
        <taxon>Bacteria</taxon>
        <taxon>Pseudomonadati</taxon>
        <taxon>Pseudomonadota</taxon>
        <taxon>Betaproteobacteria</taxon>
        <taxon>Burkholderiales</taxon>
        <taxon>Burkholderiaceae</taxon>
        <taxon>Trinickia</taxon>
    </lineage>
</organism>
<feature type="transmembrane region" description="Helical" evidence="1">
    <location>
        <begin position="139"/>
        <end position="158"/>
    </location>
</feature>
<comment type="caution">
    <text evidence="2">The sequence shown here is derived from an EMBL/GenBank/DDBJ whole genome shotgun (WGS) entry which is preliminary data.</text>
</comment>
<evidence type="ECO:0000313" key="2">
    <source>
        <dbReference type="EMBL" id="PMS14645.1"/>
    </source>
</evidence>
<proteinExistence type="predicted"/>
<evidence type="ECO:0000256" key="1">
    <source>
        <dbReference type="SAM" id="Phobius"/>
    </source>
</evidence>
<feature type="transmembrane region" description="Helical" evidence="1">
    <location>
        <begin position="109"/>
        <end position="127"/>
    </location>
</feature>
<keyword evidence="1" id="KW-1133">Transmembrane helix</keyword>
<reference evidence="2 3" key="1">
    <citation type="submission" date="2018-01" db="EMBL/GenBank/DDBJ databases">
        <title>Whole genome analyses suggest that Burkholderia sensu lato contains two further novel genera in the rhizoxinica-symbiotica group Mycetohabitans gen. nov., and Trinickia gen. nov.: implications for the evolution of diazotrophy and nodulation in the Burkholderiaceae.</title>
        <authorList>
            <person name="Estrada-de los Santos P."/>
            <person name="Palmer M."/>
            <person name="Chavez-Ramirez B."/>
            <person name="Beukes C."/>
            <person name="Steenkamp E.T."/>
            <person name="Hirsch A.M."/>
            <person name="Manyaka P."/>
            <person name="Maluk M."/>
            <person name="Lafos M."/>
            <person name="Crook M."/>
            <person name="Gross E."/>
            <person name="Simon M.F."/>
            <person name="Bueno dos Reis Junior F."/>
            <person name="Poole P.S."/>
            <person name="Venter S.N."/>
            <person name="James E.K."/>
        </authorList>
    </citation>
    <scope>NUCLEOTIDE SEQUENCE [LARGE SCALE GENOMIC DNA]</scope>
    <source>
        <strain evidence="2 3">GIMN1.004</strain>
    </source>
</reference>
<keyword evidence="1" id="KW-0812">Transmembrane</keyword>
<name>A0A2N7VBW9_9BURK</name>
<feature type="transmembrane region" description="Helical" evidence="1">
    <location>
        <begin position="66"/>
        <end position="89"/>
    </location>
</feature>
<dbReference type="RefSeq" id="WP_102649246.1">
    <property type="nucleotide sequence ID" value="NZ_PNYA01000042.1"/>
</dbReference>
<sequence>MLYKKESHYLATVTAMTGIYVFFMHYVFNVAWADSSRWLQIINAGQHAIPALRRLHDHAIAIYTNYWGAFYTGFWMMSPIHWLFGVLGVPFLDAKRRTALVDNISMKRLVLMFAIFSSMSIMLYEIPMLDAMGIYSQTSSSFLILCVTWWLVALSMYYQGQLSRVLWVKVVTKYTARRG</sequence>
<dbReference type="Proteomes" id="UP000235616">
    <property type="component" value="Unassembled WGS sequence"/>
</dbReference>
<accession>A0A2N7VBW9</accession>
<feature type="transmembrane region" description="Helical" evidence="1">
    <location>
        <begin position="9"/>
        <end position="28"/>
    </location>
</feature>
<gene>
    <name evidence="2" type="ORF">C0Z18_30835</name>
</gene>
<dbReference type="EMBL" id="PNYA01000042">
    <property type="protein sequence ID" value="PMS14645.1"/>
    <property type="molecule type" value="Genomic_DNA"/>
</dbReference>
<evidence type="ECO:0000313" key="3">
    <source>
        <dbReference type="Proteomes" id="UP000235616"/>
    </source>
</evidence>